<feature type="non-terminal residue" evidence="1">
    <location>
        <position position="1"/>
    </location>
</feature>
<name>A0A8S3E1P2_9BILA</name>
<accession>A0A8S3E1P2</accession>
<reference evidence="1" key="1">
    <citation type="submission" date="2021-02" db="EMBL/GenBank/DDBJ databases">
        <authorList>
            <person name="Nowell W R."/>
        </authorList>
    </citation>
    <scope>NUCLEOTIDE SEQUENCE</scope>
</reference>
<dbReference type="EMBL" id="CAJOBH010226845">
    <property type="protein sequence ID" value="CAF5054365.1"/>
    <property type="molecule type" value="Genomic_DNA"/>
</dbReference>
<comment type="caution">
    <text evidence="1">The sequence shown here is derived from an EMBL/GenBank/DDBJ whole genome shotgun (WGS) entry which is preliminary data.</text>
</comment>
<organism evidence="1 2">
    <name type="scientific">Rotaria magnacalcarata</name>
    <dbReference type="NCBI Taxonomy" id="392030"/>
    <lineage>
        <taxon>Eukaryota</taxon>
        <taxon>Metazoa</taxon>
        <taxon>Spiralia</taxon>
        <taxon>Gnathifera</taxon>
        <taxon>Rotifera</taxon>
        <taxon>Eurotatoria</taxon>
        <taxon>Bdelloidea</taxon>
        <taxon>Philodinida</taxon>
        <taxon>Philodinidae</taxon>
        <taxon>Rotaria</taxon>
    </lineage>
</organism>
<gene>
    <name evidence="1" type="ORF">BYL167_LOCUS58483</name>
</gene>
<proteinExistence type="predicted"/>
<evidence type="ECO:0000313" key="1">
    <source>
        <dbReference type="EMBL" id="CAF5054365.1"/>
    </source>
</evidence>
<evidence type="ECO:0000313" key="2">
    <source>
        <dbReference type="Proteomes" id="UP000681967"/>
    </source>
</evidence>
<dbReference type="AlphaFoldDB" id="A0A8S3E1P2"/>
<protein>
    <submittedName>
        <fullName evidence="1">Uncharacterized protein</fullName>
    </submittedName>
</protein>
<dbReference type="Proteomes" id="UP000681967">
    <property type="component" value="Unassembled WGS sequence"/>
</dbReference>
<sequence length="128" mass="14329">MPTVYIVSSPVLPPPLIVDIARYPTPIRQFDQSPSISIERIVIIEEQQPIISPQLPSVTIETVFSPIVETPSIVEETLVYQSLVIEIQQQVIVSPMIQPPMIDTIYSPIRIVPQVIILRMPSPIIDPP</sequence>